<feature type="region of interest" description="Disordered" evidence="2">
    <location>
        <begin position="147"/>
        <end position="180"/>
    </location>
</feature>
<feature type="domain" description="MADF" evidence="3">
    <location>
        <begin position="8"/>
        <end position="100"/>
    </location>
</feature>
<dbReference type="InterPro" id="IPR006578">
    <property type="entry name" value="MADF-dom"/>
</dbReference>
<keyword evidence="1" id="KW-0539">Nucleus</keyword>
<dbReference type="PANTHER" id="PTHR12243">
    <property type="entry name" value="MADF DOMAIN TRANSCRIPTION FACTOR"/>
    <property type="match status" value="1"/>
</dbReference>
<organism evidence="5 6">
    <name type="scientific">Dryococelus australis</name>
    <dbReference type="NCBI Taxonomy" id="614101"/>
    <lineage>
        <taxon>Eukaryota</taxon>
        <taxon>Metazoa</taxon>
        <taxon>Ecdysozoa</taxon>
        <taxon>Arthropoda</taxon>
        <taxon>Hexapoda</taxon>
        <taxon>Insecta</taxon>
        <taxon>Pterygota</taxon>
        <taxon>Neoptera</taxon>
        <taxon>Polyneoptera</taxon>
        <taxon>Phasmatodea</taxon>
        <taxon>Verophasmatodea</taxon>
        <taxon>Anareolatae</taxon>
        <taxon>Phasmatidae</taxon>
        <taxon>Eurycanthinae</taxon>
        <taxon>Dryococelus</taxon>
    </lineage>
</organism>
<comment type="caution">
    <text evidence="5">The sequence shown here is derived from an EMBL/GenBank/DDBJ whole genome shotgun (WGS) entry which is preliminary data.</text>
</comment>
<evidence type="ECO:0008006" key="7">
    <source>
        <dbReference type="Google" id="ProtNLM"/>
    </source>
</evidence>
<name>A0ABQ9H259_9NEOP</name>
<evidence type="ECO:0000313" key="6">
    <source>
        <dbReference type="Proteomes" id="UP001159363"/>
    </source>
</evidence>
<dbReference type="PROSITE" id="PS51031">
    <property type="entry name" value="BESS"/>
    <property type="match status" value="1"/>
</dbReference>
<dbReference type="PANTHER" id="PTHR12243:SF60">
    <property type="entry name" value="SI:CH211-15D5.12-RELATED"/>
    <property type="match status" value="1"/>
</dbReference>
<accession>A0ABQ9H259</accession>
<evidence type="ECO:0000313" key="5">
    <source>
        <dbReference type="EMBL" id="KAJ8878366.1"/>
    </source>
</evidence>
<keyword evidence="6" id="KW-1185">Reference proteome</keyword>
<comment type="subcellular location">
    <subcellularLocation>
        <location evidence="1">Nucleus</location>
    </subcellularLocation>
</comment>
<feature type="domain" description="BESS" evidence="4">
    <location>
        <begin position="198"/>
        <end position="237"/>
    </location>
</feature>
<feature type="compositionally biased region" description="Low complexity" evidence="2">
    <location>
        <begin position="147"/>
        <end position="170"/>
    </location>
</feature>
<evidence type="ECO:0000256" key="1">
    <source>
        <dbReference type="PROSITE-ProRule" id="PRU00371"/>
    </source>
</evidence>
<proteinExistence type="predicted"/>
<sequence>MENFSEKQLIYKVKRYSELYDIRSRDFKNKPKKDKAWIEIADQFQEESVDASFCKIKWRHLRDSYLRERRVMKTSSVPGAKSKKKWKHTDTMRFLDDTLDDTLALVQVKTEHVPRHEGESSGMAKENADSLADEALQHPLVLMDCGSSTSANSGSASPSTVSSVLCASSGGKKRKQSSKITPPNKFEQFIVKELSKPKDDIELFCASLGASLRKLPSKIVRATKIRLLQVMVEAEEEAEEMNMM</sequence>
<evidence type="ECO:0000259" key="3">
    <source>
        <dbReference type="PROSITE" id="PS51029"/>
    </source>
</evidence>
<dbReference type="InterPro" id="IPR004210">
    <property type="entry name" value="BESS_motif"/>
</dbReference>
<evidence type="ECO:0000259" key="4">
    <source>
        <dbReference type="PROSITE" id="PS51031"/>
    </source>
</evidence>
<reference evidence="5 6" key="1">
    <citation type="submission" date="2023-02" db="EMBL/GenBank/DDBJ databases">
        <title>LHISI_Scaffold_Assembly.</title>
        <authorList>
            <person name="Stuart O.P."/>
            <person name="Cleave R."/>
            <person name="Magrath M.J.L."/>
            <person name="Mikheyev A.S."/>
        </authorList>
    </citation>
    <scope>NUCLEOTIDE SEQUENCE [LARGE SCALE GENOMIC DNA]</scope>
    <source>
        <strain evidence="5">Daus_M_001</strain>
        <tissue evidence="5">Leg muscle</tissue>
    </source>
</reference>
<dbReference type="EMBL" id="JARBHB010000007">
    <property type="protein sequence ID" value="KAJ8878366.1"/>
    <property type="molecule type" value="Genomic_DNA"/>
</dbReference>
<dbReference type="Proteomes" id="UP001159363">
    <property type="component" value="Chromosome 6"/>
</dbReference>
<dbReference type="Pfam" id="PF10545">
    <property type="entry name" value="MADF_DNA_bdg"/>
    <property type="match status" value="1"/>
</dbReference>
<dbReference type="SMART" id="SM00595">
    <property type="entry name" value="MADF"/>
    <property type="match status" value="1"/>
</dbReference>
<dbReference type="InterPro" id="IPR039353">
    <property type="entry name" value="TF_Adf1"/>
</dbReference>
<evidence type="ECO:0000256" key="2">
    <source>
        <dbReference type="SAM" id="MobiDB-lite"/>
    </source>
</evidence>
<protein>
    <recommendedName>
        <fullName evidence="7">MADF domain-containing protein</fullName>
    </recommendedName>
</protein>
<gene>
    <name evidence="5" type="ORF">PR048_018943</name>
</gene>
<dbReference type="PROSITE" id="PS51029">
    <property type="entry name" value="MADF"/>
    <property type="match status" value="1"/>
</dbReference>